<reference evidence="2 3" key="1">
    <citation type="submission" date="2016-10" db="EMBL/GenBank/DDBJ databases">
        <title>Draft genome sequence of Methylobacterium extorquens CP3, a seed endophyte of Crotalaria pumila with plant growth-promoting and metal tolerance properties.</title>
        <authorList>
            <person name="Sanchez-Lopez A.S."/>
            <person name="Van Hamme J.D."/>
            <person name="Thijs S."/>
            <person name="Mcammond B.M."/>
            <person name="Stevens V."/>
            <person name="Gonzalez-Chavez M.D.C."/>
            <person name="Vangronsveld J."/>
        </authorList>
    </citation>
    <scope>NUCLEOTIDE SEQUENCE [LARGE SCALE GENOMIC DNA]</scope>
    <source>
        <strain evidence="2 3">CP3</strain>
    </source>
</reference>
<protein>
    <submittedName>
        <fullName evidence="2">Uncharacterized protein</fullName>
    </submittedName>
</protein>
<gene>
    <name evidence="2" type="ORF">BK022_10580</name>
</gene>
<feature type="region of interest" description="Disordered" evidence="1">
    <location>
        <begin position="59"/>
        <end position="78"/>
    </location>
</feature>
<proteinExistence type="predicted"/>
<name>A0A1S1P6I6_METEX</name>
<sequence length="78" mass="8357">MPIQAATSSVDHSSVDHLDDATRARFDEHGVIVHDGVVVALELELARNVVVDRAFVRQDGADANRQTGDEGGTTFARA</sequence>
<evidence type="ECO:0000256" key="1">
    <source>
        <dbReference type="SAM" id="MobiDB-lite"/>
    </source>
</evidence>
<accession>A0A1S1P6I6</accession>
<dbReference type="Proteomes" id="UP000180215">
    <property type="component" value="Unassembled WGS sequence"/>
</dbReference>
<evidence type="ECO:0000313" key="2">
    <source>
        <dbReference type="EMBL" id="OHV16665.1"/>
    </source>
</evidence>
<comment type="caution">
    <text evidence="2">The sequence shown here is derived from an EMBL/GenBank/DDBJ whole genome shotgun (WGS) entry which is preliminary data.</text>
</comment>
<dbReference type="EMBL" id="MNAO01000102">
    <property type="protein sequence ID" value="OHV16665.1"/>
    <property type="molecule type" value="Genomic_DNA"/>
</dbReference>
<organism evidence="2 3">
    <name type="scientific">Methylorubrum extorquens</name>
    <name type="common">Methylobacterium dichloromethanicum</name>
    <name type="synonym">Methylobacterium extorquens</name>
    <dbReference type="NCBI Taxonomy" id="408"/>
    <lineage>
        <taxon>Bacteria</taxon>
        <taxon>Pseudomonadati</taxon>
        <taxon>Pseudomonadota</taxon>
        <taxon>Alphaproteobacteria</taxon>
        <taxon>Hyphomicrobiales</taxon>
        <taxon>Methylobacteriaceae</taxon>
        <taxon>Methylorubrum</taxon>
    </lineage>
</organism>
<evidence type="ECO:0000313" key="3">
    <source>
        <dbReference type="Proteomes" id="UP000180215"/>
    </source>
</evidence>
<dbReference type="AlphaFoldDB" id="A0A1S1P6I6"/>